<accession>A0AA50CT15</accession>
<reference evidence="1 2" key="1">
    <citation type="submission" date="2023-08" db="EMBL/GenBank/DDBJ databases">
        <title>Pathogen: clinical or host-associated sample.</title>
        <authorList>
            <person name="Hergert J."/>
            <person name="Casey R."/>
            <person name="Wagner J."/>
            <person name="Young E.L."/>
            <person name="Oakeson K.F."/>
        </authorList>
    </citation>
    <scope>NUCLEOTIDE SEQUENCE [LARGE SCALE GENOMIC DNA]</scope>
    <source>
        <strain evidence="1 2">1760953</strain>
        <plasmid evidence="1 2">unnamed2</plasmid>
    </source>
</reference>
<gene>
    <name evidence="1" type="ORF">Q9313_24490</name>
</gene>
<proteinExistence type="predicted"/>
<evidence type="ECO:0000313" key="2">
    <source>
        <dbReference type="Proteomes" id="UP001234585"/>
    </source>
</evidence>
<keyword evidence="1" id="KW-0614">Plasmid</keyword>
<dbReference type="AlphaFoldDB" id="A0AA50CT15"/>
<dbReference type="Proteomes" id="UP001234585">
    <property type="component" value="Plasmid unnamed2"/>
</dbReference>
<organism evidence="1 2">
    <name type="scientific">Shinella sumterensis</name>
    <dbReference type="NCBI Taxonomy" id="1967501"/>
    <lineage>
        <taxon>Bacteria</taxon>
        <taxon>Pseudomonadati</taxon>
        <taxon>Pseudomonadota</taxon>
        <taxon>Alphaproteobacteria</taxon>
        <taxon>Hyphomicrobiales</taxon>
        <taxon>Rhizobiaceae</taxon>
        <taxon>Shinella</taxon>
    </lineage>
</organism>
<sequence>MHPRTDLALLAESLAHLSKTPYFNRAIEKHAYALIDVIKHALTSSPPYDDEILRSFADKVWTCHRYLQGSTTKEAPYEIEYCMRHAISDWLTDPCLVTTALTDKKDFHLKPGDPWDFVAKTMDRYTGQLPQEKLIFIGVPRIYKHMPLFCAALYHELGHFVDLARNVTDVTFLTHPVHGVSDGVQEVLQNHRREHFADLFAACYVGSAIVDSIHAINPHADHSNTHPATATRIEVIRSFLAGEDFDELSMYQGALQKLGLPRLEQRYAVPAIETAFDDIRPYTVADTPELHGMMAAGWSYLGKVKSGDGPQWAADANQLDVVRIVNDLTEKSIRNASIRSLWNEVPQ</sequence>
<dbReference type="EMBL" id="CP132304">
    <property type="protein sequence ID" value="WLS00724.1"/>
    <property type="molecule type" value="Genomic_DNA"/>
</dbReference>
<geneLocation type="plasmid" evidence="1 2">
    <name>unnamed2</name>
</geneLocation>
<dbReference type="RefSeq" id="WP_306040618.1">
    <property type="nucleotide sequence ID" value="NZ_CP132304.1"/>
</dbReference>
<protein>
    <submittedName>
        <fullName evidence="1">Uncharacterized protein</fullName>
    </submittedName>
</protein>
<keyword evidence="2" id="KW-1185">Reference proteome</keyword>
<name>A0AA50CT15_9HYPH</name>
<evidence type="ECO:0000313" key="1">
    <source>
        <dbReference type="EMBL" id="WLS00724.1"/>
    </source>
</evidence>